<sequence>MFVHHPDMFRRWHRTAPHVHMDLGRGTVPSPSVGRRTWPPPRARLCVPEPEPEPLGPRRPPRAHVLEVSAAWLAEPAARRRARGRSRNGKQVSHQRAPRNTEAEHWRGCLPLGPRGRRLARSHALAAPTGTAAGATSSG</sequence>
<dbReference type="Proteomes" id="UP000823388">
    <property type="component" value="Chromosome 9N"/>
</dbReference>
<evidence type="ECO:0000256" key="1">
    <source>
        <dbReference type="SAM" id="MobiDB-lite"/>
    </source>
</evidence>
<feature type="compositionally biased region" description="Low complexity" evidence="1">
    <location>
        <begin position="122"/>
        <end position="139"/>
    </location>
</feature>
<evidence type="ECO:0000313" key="3">
    <source>
        <dbReference type="Proteomes" id="UP000823388"/>
    </source>
</evidence>
<feature type="compositionally biased region" description="Basic residues" evidence="1">
    <location>
        <begin position="79"/>
        <end position="88"/>
    </location>
</feature>
<feature type="region of interest" description="Disordered" evidence="1">
    <location>
        <begin position="76"/>
        <end position="139"/>
    </location>
</feature>
<organism evidence="2 3">
    <name type="scientific">Panicum virgatum</name>
    <name type="common">Blackwell switchgrass</name>
    <dbReference type="NCBI Taxonomy" id="38727"/>
    <lineage>
        <taxon>Eukaryota</taxon>
        <taxon>Viridiplantae</taxon>
        <taxon>Streptophyta</taxon>
        <taxon>Embryophyta</taxon>
        <taxon>Tracheophyta</taxon>
        <taxon>Spermatophyta</taxon>
        <taxon>Magnoliopsida</taxon>
        <taxon>Liliopsida</taxon>
        <taxon>Poales</taxon>
        <taxon>Poaceae</taxon>
        <taxon>PACMAD clade</taxon>
        <taxon>Panicoideae</taxon>
        <taxon>Panicodae</taxon>
        <taxon>Paniceae</taxon>
        <taxon>Panicinae</taxon>
        <taxon>Panicum</taxon>
        <taxon>Panicum sect. Hiantes</taxon>
    </lineage>
</organism>
<evidence type="ECO:0000313" key="2">
    <source>
        <dbReference type="EMBL" id="KAG2536414.1"/>
    </source>
</evidence>
<keyword evidence="3" id="KW-1185">Reference proteome</keyword>
<gene>
    <name evidence="2" type="ORF">PVAP13_9NG187473</name>
</gene>
<accession>A0A8T0MMM1</accession>
<dbReference type="AlphaFoldDB" id="A0A8T0MMM1"/>
<feature type="region of interest" description="Disordered" evidence="1">
    <location>
        <begin position="23"/>
        <end position="61"/>
    </location>
</feature>
<proteinExistence type="predicted"/>
<reference evidence="2 3" key="1">
    <citation type="submission" date="2020-05" db="EMBL/GenBank/DDBJ databases">
        <title>WGS assembly of Panicum virgatum.</title>
        <authorList>
            <person name="Lovell J.T."/>
            <person name="Jenkins J."/>
            <person name="Shu S."/>
            <person name="Juenger T.E."/>
            <person name="Schmutz J."/>
        </authorList>
    </citation>
    <scope>NUCLEOTIDE SEQUENCE [LARGE SCALE GENOMIC DNA]</scope>
    <source>
        <strain evidence="3">cv. AP13</strain>
    </source>
</reference>
<name>A0A8T0MMM1_PANVG</name>
<dbReference type="EMBL" id="CM029054">
    <property type="protein sequence ID" value="KAG2536414.1"/>
    <property type="molecule type" value="Genomic_DNA"/>
</dbReference>
<comment type="caution">
    <text evidence="2">The sequence shown here is derived from an EMBL/GenBank/DDBJ whole genome shotgun (WGS) entry which is preliminary data.</text>
</comment>
<protein>
    <submittedName>
        <fullName evidence="2">Uncharacterized protein</fullName>
    </submittedName>
</protein>